<feature type="compositionally biased region" description="Polar residues" evidence="9">
    <location>
        <begin position="164"/>
        <end position="181"/>
    </location>
</feature>
<evidence type="ECO:0000256" key="6">
    <source>
        <dbReference type="ARBA" id="ARBA00023125"/>
    </source>
</evidence>
<feature type="compositionally biased region" description="Polar residues" evidence="9">
    <location>
        <begin position="1062"/>
        <end position="1074"/>
    </location>
</feature>
<evidence type="ECO:0000256" key="3">
    <source>
        <dbReference type="ARBA" id="ARBA00022737"/>
    </source>
</evidence>
<dbReference type="OMA" id="ADCEYST"/>
<feature type="domain" description="C2H2-type" evidence="10">
    <location>
        <begin position="1509"/>
        <end position="1536"/>
    </location>
</feature>
<protein>
    <recommendedName>
        <fullName evidence="10">C2H2-type domain-containing protein</fullName>
    </recommendedName>
</protein>
<feature type="domain" description="C2H2-type" evidence="10">
    <location>
        <begin position="280"/>
        <end position="307"/>
    </location>
</feature>
<feature type="domain" description="C2H2-type" evidence="10">
    <location>
        <begin position="1678"/>
        <end position="1705"/>
    </location>
</feature>
<reference evidence="12" key="1">
    <citation type="journal article" date="2014" name="PLoS ONE">
        <title>The genome and linkage map of the northern pike (Esox lucius): conserved synteny revealed between the salmonid sister group and the Neoteleostei.</title>
        <authorList>
            <person name="Rondeau E.B."/>
            <person name="Minkley D.R."/>
            <person name="Leong J.S."/>
            <person name="Messmer A.M."/>
            <person name="Jantzen J.R."/>
            <person name="von Schalburg K.R."/>
            <person name="Lemon C."/>
            <person name="Bird N.H."/>
            <person name="Koop B.F."/>
        </authorList>
    </citation>
    <scope>NUCLEOTIDE SEQUENCE</scope>
</reference>
<evidence type="ECO:0000256" key="1">
    <source>
        <dbReference type="ARBA" id="ARBA00004123"/>
    </source>
</evidence>
<feature type="domain" description="C2H2-type" evidence="10">
    <location>
        <begin position="1650"/>
        <end position="1677"/>
    </location>
</feature>
<feature type="compositionally biased region" description="Basic and acidic residues" evidence="9">
    <location>
        <begin position="1016"/>
        <end position="1035"/>
    </location>
</feature>
<feature type="compositionally biased region" description="Basic and acidic residues" evidence="9">
    <location>
        <begin position="1045"/>
        <end position="1056"/>
    </location>
</feature>
<feature type="domain" description="C2H2-type" evidence="10">
    <location>
        <begin position="518"/>
        <end position="545"/>
    </location>
</feature>
<feature type="domain" description="C2H2-type" evidence="10">
    <location>
        <begin position="1593"/>
        <end position="1621"/>
    </location>
</feature>
<evidence type="ECO:0000313" key="12">
    <source>
        <dbReference type="Proteomes" id="UP000265140"/>
    </source>
</evidence>
<reference evidence="11" key="2">
    <citation type="submission" date="2020-02" db="EMBL/GenBank/DDBJ databases">
        <title>Esox lucius (northern pike) genome, fEsoLuc1, primary haplotype.</title>
        <authorList>
            <person name="Myers G."/>
            <person name="Karagic N."/>
            <person name="Meyer A."/>
            <person name="Pippel M."/>
            <person name="Reichard M."/>
            <person name="Winkler S."/>
            <person name="Tracey A."/>
            <person name="Sims Y."/>
            <person name="Howe K."/>
            <person name="Rhie A."/>
            <person name="Formenti G."/>
            <person name="Durbin R."/>
            <person name="Fedrigo O."/>
            <person name="Jarvis E.D."/>
        </authorList>
    </citation>
    <scope>NUCLEOTIDE SEQUENCE [LARGE SCALE GENOMIC DNA]</scope>
</reference>
<dbReference type="Pfam" id="PF23611">
    <property type="entry name" value="zf-C2H2_16"/>
    <property type="match status" value="4"/>
</dbReference>
<keyword evidence="4 8" id="KW-0863">Zinc-finger</keyword>
<dbReference type="SMART" id="SM00355">
    <property type="entry name" value="ZnF_C2H2"/>
    <property type="match status" value="41"/>
</dbReference>
<feature type="domain" description="C2H2-type" evidence="10">
    <location>
        <begin position="1622"/>
        <end position="1649"/>
    </location>
</feature>
<evidence type="ECO:0000256" key="2">
    <source>
        <dbReference type="ARBA" id="ARBA00022723"/>
    </source>
</evidence>
<dbReference type="InterPro" id="IPR050688">
    <property type="entry name" value="Zinc_finger/UBP_domain"/>
</dbReference>
<feature type="domain" description="C2H2-type" evidence="10">
    <location>
        <begin position="1565"/>
        <end position="1592"/>
    </location>
</feature>
<evidence type="ECO:0000256" key="8">
    <source>
        <dbReference type="PROSITE-ProRule" id="PRU00042"/>
    </source>
</evidence>
<proteinExistence type="predicted"/>
<feature type="domain" description="C2H2-type" evidence="10">
    <location>
        <begin position="490"/>
        <end position="517"/>
    </location>
</feature>
<dbReference type="FunFam" id="3.30.160.60:FF:002117">
    <property type="entry name" value="Zinc finger protein 142"/>
    <property type="match status" value="1"/>
</dbReference>
<keyword evidence="12" id="KW-1185">Reference proteome</keyword>
<dbReference type="PANTHER" id="PTHR24403:SF109">
    <property type="entry name" value="ZINC FINGER PROTEIN 845-LIKE"/>
    <property type="match status" value="1"/>
</dbReference>
<feature type="region of interest" description="Disordered" evidence="9">
    <location>
        <begin position="155"/>
        <end position="240"/>
    </location>
</feature>
<dbReference type="SUPFAM" id="SSF57667">
    <property type="entry name" value="beta-beta-alpha zinc fingers"/>
    <property type="match status" value="13"/>
</dbReference>
<dbReference type="CTD" id="7701"/>
<dbReference type="FunFam" id="3.30.160.60:FF:002452">
    <property type="entry name" value="zinc finger protein 142 isoform X4"/>
    <property type="match status" value="1"/>
</dbReference>
<keyword evidence="7" id="KW-0539">Nucleus</keyword>
<keyword evidence="3" id="KW-0677">Repeat</keyword>
<feature type="domain" description="C2H2-type" evidence="10">
    <location>
        <begin position="633"/>
        <end position="661"/>
    </location>
</feature>
<dbReference type="GO" id="GO:0005634">
    <property type="term" value="C:nucleus"/>
    <property type="evidence" value="ECO:0007669"/>
    <property type="project" value="UniProtKB-SubCell"/>
</dbReference>
<keyword evidence="2" id="KW-0479">Metal-binding</keyword>
<dbReference type="Bgee" id="ENSELUG00000013266">
    <property type="expression patterns" value="Expressed in nose and 14 other cell types or tissues"/>
</dbReference>
<feature type="domain" description="C2H2-type" evidence="10">
    <location>
        <begin position="308"/>
        <end position="336"/>
    </location>
</feature>
<dbReference type="Ensembl" id="ENSELUT00000021537.3">
    <property type="protein sequence ID" value="ENSELUP00000034623.2"/>
    <property type="gene ID" value="ENSELUG00000013266.3"/>
</dbReference>
<dbReference type="STRING" id="8010.ENSELUP00000034623"/>
<dbReference type="Pfam" id="PF13912">
    <property type="entry name" value="zf-C2H2_6"/>
    <property type="match status" value="1"/>
</dbReference>
<dbReference type="Proteomes" id="UP000265140">
    <property type="component" value="Chromosome 16"/>
</dbReference>
<dbReference type="InterPro" id="IPR057829">
    <property type="entry name" value="Znf_C2H2_ZN142_21/23"/>
</dbReference>
<dbReference type="GeneID" id="105016177"/>
<evidence type="ECO:0000313" key="11">
    <source>
        <dbReference type="Ensembl" id="ENSELUP00000034623.2"/>
    </source>
</evidence>
<dbReference type="Pfam" id="PF23612">
    <property type="entry name" value="zf-C2H2_ZN142"/>
    <property type="match status" value="1"/>
</dbReference>
<dbReference type="FunFam" id="3.30.160.60:FF:001062">
    <property type="entry name" value="Zinc finger protein 142"/>
    <property type="match status" value="1"/>
</dbReference>
<dbReference type="FunFam" id="3.30.160.60:FF:000891">
    <property type="entry name" value="Zinc finger protein 142"/>
    <property type="match status" value="1"/>
</dbReference>
<dbReference type="Pfam" id="PF23574">
    <property type="entry name" value="zf-C2H2_ZNF142_18"/>
    <property type="match status" value="1"/>
</dbReference>
<dbReference type="RefSeq" id="XP_010878130.2">
    <property type="nucleotide sequence ID" value="XM_010879828.4"/>
</dbReference>
<dbReference type="Pfam" id="PF00096">
    <property type="entry name" value="zf-C2H2"/>
    <property type="match status" value="2"/>
</dbReference>
<reference evidence="11" key="4">
    <citation type="submission" date="2025-09" db="UniProtKB">
        <authorList>
            <consortium name="Ensembl"/>
        </authorList>
    </citation>
    <scope>IDENTIFICATION</scope>
</reference>
<feature type="domain" description="C2H2-type" evidence="10">
    <location>
        <begin position="546"/>
        <end position="573"/>
    </location>
</feature>
<dbReference type="FunCoup" id="A0A3P9A220">
    <property type="interactions" value="1724"/>
</dbReference>
<dbReference type="InterPro" id="IPR036236">
    <property type="entry name" value="Znf_C2H2_sf"/>
</dbReference>
<dbReference type="RefSeq" id="XP_010878131.2">
    <property type="nucleotide sequence ID" value="XM_010879829.4"/>
</dbReference>
<organism evidence="11 12">
    <name type="scientific">Esox lucius</name>
    <name type="common">Northern pike</name>
    <dbReference type="NCBI Taxonomy" id="8010"/>
    <lineage>
        <taxon>Eukaryota</taxon>
        <taxon>Metazoa</taxon>
        <taxon>Chordata</taxon>
        <taxon>Craniata</taxon>
        <taxon>Vertebrata</taxon>
        <taxon>Euteleostomi</taxon>
        <taxon>Actinopterygii</taxon>
        <taxon>Neopterygii</taxon>
        <taxon>Teleostei</taxon>
        <taxon>Protacanthopterygii</taxon>
        <taxon>Esociformes</taxon>
        <taxon>Esocidae</taxon>
        <taxon>Esox</taxon>
    </lineage>
</organism>
<feature type="domain" description="C2H2-type" evidence="10">
    <location>
        <begin position="1282"/>
        <end position="1306"/>
    </location>
</feature>
<dbReference type="InParanoid" id="A0A3P9A220"/>
<dbReference type="GO" id="GO:0003677">
    <property type="term" value="F:DNA binding"/>
    <property type="evidence" value="ECO:0007669"/>
    <property type="project" value="UniProtKB-KW"/>
</dbReference>
<dbReference type="InterPro" id="IPR056438">
    <property type="entry name" value="Znf-C2H2_CTCF"/>
</dbReference>
<dbReference type="GO" id="GO:0045944">
    <property type="term" value="P:positive regulation of transcription by RNA polymerase II"/>
    <property type="evidence" value="ECO:0007669"/>
    <property type="project" value="TreeGrafter"/>
</dbReference>
<dbReference type="FunFam" id="3.30.160.60:FF:001657">
    <property type="entry name" value="Zinc finger protein 142"/>
    <property type="match status" value="1"/>
</dbReference>
<feature type="domain" description="C2H2-type" evidence="10">
    <location>
        <begin position="1537"/>
        <end position="1564"/>
    </location>
</feature>
<feature type="region of interest" description="Disordered" evidence="9">
    <location>
        <begin position="1010"/>
        <end position="1076"/>
    </location>
</feature>
<sequence length="1796" mass="206481">METEWLCLCEKCGKEFSNSSLLSSHLCTDDLTRKGQLTCYKCPLCDEVFPMPGVLKHHFQSHWKERPAGPFQCSQEGCQFSASERLVYQDHLHSQHALTLVPCTFRSCTFAFHTQSEMEKHWRSHMPFHCPRCDFVAAHVKQLIAHGLEHERQLAAPSSDKVETMTSQAENSQSVLETSTGRPRRPRKRNPAFVSSSSEEEDERRKERKQNRINKRTRVEVQKDKSSAATNINGNPPKDHIMEGTEHMYRTHICPECRRCFKMRSHLLEHLHLHFPDPSLQCPNCNHYFTSKSKLRIHMLRESGQKVHRCYLCDYAAVERNSLHRHLASVHANEVDGNIHTDVYPCPTCGQSFRQSQALKAHMKSHHMLRDSQPMACLQEGCSFQTSDCKELQRHTDETHGFKAVKCRHHACNAIFSSLQDMETHHRMHLAFHCSHCDFSCSNKSLFRQHKRQGHAGDKELTCNFCPFATFNPVEFQQHVSHFHASEKIHQCSQCSFVTAHRRVLRRHMLMHTGEKPHKCNLCDFRCRDETYLKKHMLTHSDDKNHMCSVCGYVTKWKHYLNVHMRKHAGDLRYQCDQCSYRCHRTDQLNSHKLRHQAKSLICEVCAYTCKRKYELRKHMLFKHSQGHQTPVFQCKYCSYQTCYRQAMHNHENCKHTRNREFRCALCHYSTYSSTGLFIHKRKAHGYVPGDKGWQENYAAKERENNSVDLLHGFYKTPAKSSAEGLVKQLENVAGSAGQNDTNQPTVSVPETMEALNTNYDTVQLVGGEGILESHYSTDNQDQSGTFVLTAVSNPVCTETFLQGETKCSRNPTNRRHTVKPKVTQPLGQMAKSASEVGEEDIALEDCSDLSDLEDTEGPFTYSINQAEVNHTEKDTRITDDSNTAGNSPTEILAKRTSSEIRLKAMRKQDKDQAEALVLEGRVQMLMVQSKTVKGSVYKCEHCSYVTRKRISLQHHSRSFCLARWNGLKCLDCGTQFKQKRGLNTHQLRKCPALRKKMRRFVGTPLTGQCAGGDSVKGREELQHPDETTSADHSDVVPCDVEPTGDPKDGQLEMRGEGGNLCDSTNPESFTKRGSTALRKSQRIKVGMSKRSVKLRKIKKGNIFGKTEKGHPVNPEKDIAHKYTEDKRFTCEMCGISSCRLATIERHCKTCTSKTSTKNAGKIGEEENITGDSGEDVVKINPSHKFSCPSCHFRCKQKRALNNHEKRGCLKPDDMQCQVCSFVAKSQKTLATHMLVHQKDKSLLQKRVQKSFLHCNHCPFTCKQDRRMTKHVTLKHEGAVPYHCSFCPFSTTRRYRLDAHESLHTGVGRHSCNLCGQTFGVASKLRQHRKRVHDKQPSHFCALCDFSGYSLNDVRRHTLRCHTGELLYPCGQCEARFSSSTALMQHCSRKHLSSTSIACQQCDFACGSQATLKNHQQRKHPQLDCATCQETFATRESLEEHRTFHLTQRCLLCPFAARKKQTLIQHLLDKHEDGPSEDKHLKCAICDFACCHQLVFEQHVRSHGGTRLYKCTDCQYSTRNKQKITWHIRIHTGEKPYHCEQCRYTCTDPSRLKYHMRIHQDEKKYLCPECGYKCKWMSQLKYHMTKHTGDKPYACDECEYRSNRSDALRVHRETRHSEERTFICEKCGKGFKTRFLLKTHQRKHSEERPYVCGLCNRAFRWPAGLRHHYLTHTDRQPFLCCHCPYRAKQKFQVVKHLRRHHPEQPVEQGVTKDPQALRLTLQEARMGGLEEGAREEVEEAPGEEGVEMILPEGVELVVEEGVEDVIVDQQCSETVQDVIQDTQLAPEKTNVLLIQS</sequence>
<feature type="compositionally biased region" description="Basic residues" evidence="9">
    <location>
        <begin position="206"/>
        <end position="216"/>
    </location>
</feature>
<feature type="domain" description="C2H2-type" evidence="10">
    <location>
        <begin position="1310"/>
        <end position="1338"/>
    </location>
</feature>
<dbReference type="GO" id="GO:0008270">
    <property type="term" value="F:zinc ion binding"/>
    <property type="evidence" value="ECO:0007669"/>
    <property type="project" value="UniProtKB-KW"/>
</dbReference>
<dbReference type="InterPro" id="IPR013087">
    <property type="entry name" value="Znf_C2H2_type"/>
</dbReference>
<dbReference type="FunFam" id="3.30.160.60:FF:000614">
    <property type="entry name" value="Zinc finger protein 142"/>
    <property type="match status" value="1"/>
</dbReference>
<feature type="domain" description="C2H2-type" evidence="10">
    <location>
        <begin position="432"/>
        <end position="460"/>
    </location>
</feature>
<feature type="domain" description="C2H2-type" evidence="10">
    <location>
        <begin position="252"/>
        <end position="279"/>
    </location>
</feature>
<evidence type="ECO:0000259" key="10">
    <source>
        <dbReference type="PROSITE" id="PS50157"/>
    </source>
</evidence>
<dbReference type="FunFam" id="3.30.160.60:FF:001208">
    <property type="entry name" value="Zinc finger protein 142"/>
    <property type="match status" value="1"/>
</dbReference>
<dbReference type="FunFam" id="3.30.160.60:FF:005213">
    <property type="match status" value="1"/>
</dbReference>
<feature type="domain" description="C2H2-type" evidence="10">
    <location>
        <begin position="1368"/>
        <end position="1396"/>
    </location>
</feature>
<evidence type="ECO:0000256" key="5">
    <source>
        <dbReference type="ARBA" id="ARBA00022833"/>
    </source>
</evidence>
<name>A0A3P9A220_ESOLU</name>
<dbReference type="PROSITE" id="PS50157">
    <property type="entry name" value="ZINC_FINGER_C2H2_2"/>
    <property type="match status" value="22"/>
</dbReference>
<accession>A0A3P9A220</accession>
<dbReference type="FunFam" id="3.30.160.60:FF:000446">
    <property type="entry name" value="Zinc finger protein"/>
    <property type="match status" value="1"/>
</dbReference>
<evidence type="ECO:0000256" key="9">
    <source>
        <dbReference type="SAM" id="MobiDB-lite"/>
    </source>
</evidence>
<dbReference type="FunFam" id="3.30.160.60:FF:000100">
    <property type="entry name" value="Zinc finger 45-like"/>
    <property type="match status" value="1"/>
</dbReference>
<dbReference type="InterPro" id="IPR057828">
    <property type="entry name" value="Znf_C2H2_ZNF142_13th"/>
</dbReference>
<keyword evidence="5" id="KW-0862">Zinc</keyword>
<dbReference type="GeneTree" id="ENSGT00940000163074"/>
<dbReference type="PANTHER" id="PTHR24403">
    <property type="entry name" value="ZINC FINGER PROTEIN"/>
    <property type="match status" value="1"/>
</dbReference>
<feature type="compositionally biased region" description="Basic and acidic residues" evidence="9">
    <location>
        <begin position="217"/>
        <end position="226"/>
    </location>
</feature>
<keyword evidence="6" id="KW-0238">DNA-binding</keyword>
<dbReference type="Gene3D" id="3.30.160.60">
    <property type="entry name" value="Classic Zinc Finger"/>
    <property type="match status" value="20"/>
</dbReference>
<feature type="domain" description="C2H2-type" evidence="10">
    <location>
        <begin position="1423"/>
        <end position="1450"/>
    </location>
</feature>
<feature type="domain" description="C2H2-type" evidence="10">
    <location>
        <begin position="40"/>
        <end position="67"/>
    </location>
</feature>
<dbReference type="OrthoDB" id="6077919at2759"/>
<reference evidence="11" key="3">
    <citation type="submission" date="2025-08" db="UniProtKB">
        <authorList>
            <consortium name="Ensembl"/>
        </authorList>
    </citation>
    <scope>IDENTIFICATION</scope>
</reference>
<evidence type="ECO:0000256" key="4">
    <source>
        <dbReference type="ARBA" id="ARBA00022771"/>
    </source>
</evidence>
<evidence type="ECO:0000256" key="7">
    <source>
        <dbReference type="ARBA" id="ARBA00023242"/>
    </source>
</evidence>
<feature type="domain" description="C2H2-type" evidence="10">
    <location>
        <begin position="7"/>
        <end position="34"/>
    </location>
</feature>
<comment type="subcellular location">
    <subcellularLocation>
        <location evidence="1">Nucleus</location>
    </subcellularLocation>
</comment>
<dbReference type="PROSITE" id="PS00028">
    <property type="entry name" value="ZINC_FINGER_C2H2_1"/>
    <property type="match status" value="18"/>
</dbReference>
<feature type="domain" description="C2H2-type" evidence="10">
    <location>
        <begin position="344"/>
        <end position="371"/>
    </location>
</feature>